<keyword evidence="6" id="KW-1185">Reference proteome</keyword>
<gene>
    <name evidence="5" type="ORF">Q9R08_03685</name>
</gene>
<dbReference type="SUPFAM" id="SSF47413">
    <property type="entry name" value="lambda repressor-like DNA-binding domains"/>
    <property type="match status" value="1"/>
</dbReference>
<comment type="caution">
    <text evidence="5">The sequence shown here is derived from an EMBL/GenBank/DDBJ whole genome shotgun (WGS) entry which is preliminary data.</text>
</comment>
<accession>A0ABU0YXL5</accession>
<keyword evidence="2 5" id="KW-0238">DNA-binding</keyword>
<dbReference type="InterPro" id="IPR010982">
    <property type="entry name" value="Lambda_DNA-bd_dom_sf"/>
</dbReference>
<proteinExistence type="predicted"/>
<dbReference type="SMART" id="SM00354">
    <property type="entry name" value="HTH_LACI"/>
    <property type="match status" value="1"/>
</dbReference>
<dbReference type="PANTHER" id="PTHR30146">
    <property type="entry name" value="LACI-RELATED TRANSCRIPTIONAL REPRESSOR"/>
    <property type="match status" value="1"/>
</dbReference>
<dbReference type="PANTHER" id="PTHR30146:SF109">
    <property type="entry name" value="HTH-TYPE TRANSCRIPTIONAL REGULATOR GALS"/>
    <property type="match status" value="1"/>
</dbReference>
<dbReference type="Pfam" id="PF00356">
    <property type="entry name" value="LacI"/>
    <property type="match status" value="1"/>
</dbReference>
<dbReference type="GO" id="GO:0003677">
    <property type="term" value="F:DNA binding"/>
    <property type="evidence" value="ECO:0007669"/>
    <property type="project" value="UniProtKB-KW"/>
</dbReference>
<dbReference type="Gene3D" id="1.10.260.40">
    <property type="entry name" value="lambda repressor-like DNA-binding domains"/>
    <property type="match status" value="1"/>
</dbReference>
<protein>
    <submittedName>
        <fullName evidence="5">LacI family DNA-binding transcriptional regulator</fullName>
    </submittedName>
</protein>
<keyword evidence="3" id="KW-0804">Transcription</keyword>
<evidence type="ECO:0000256" key="3">
    <source>
        <dbReference type="ARBA" id="ARBA00023163"/>
    </source>
</evidence>
<evidence type="ECO:0000313" key="6">
    <source>
        <dbReference type="Proteomes" id="UP001235133"/>
    </source>
</evidence>
<dbReference type="PROSITE" id="PS50932">
    <property type="entry name" value="HTH_LACI_2"/>
    <property type="match status" value="1"/>
</dbReference>
<dbReference type="PROSITE" id="PS00356">
    <property type="entry name" value="HTH_LACI_1"/>
    <property type="match status" value="1"/>
</dbReference>
<name>A0ABU0YXL5_9MICO</name>
<evidence type="ECO:0000256" key="1">
    <source>
        <dbReference type="ARBA" id="ARBA00023015"/>
    </source>
</evidence>
<dbReference type="CDD" id="cd01392">
    <property type="entry name" value="HTH_LacI"/>
    <property type="match status" value="1"/>
</dbReference>
<evidence type="ECO:0000259" key="4">
    <source>
        <dbReference type="PROSITE" id="PS50932"/>
    </source>
</evidence>
<dbReference type="InterPro" id="IPR000843">
    <property type="entry name" value="HTH_LacI"/>
</dbReference>
<sequence length="74" mass="7676">MMEGTSHERATLADVALFAGVSRSTASRVLTGSPNVSATACDAVQKAVEALGYVPDIAARSLAMRRDPGRSKTP</sequence>
<feature type="domain" description="HTH lacI-type" evidence="4">
    <location>
        <begin position="10"/>
        <end position="64"/>
    </location>
</feature>
<reference evidence="5 6" key="1">
    <citation type="submission" date="2023-08" db="EMBL/GenBank/DDBJ databases">
        <title>Microbacterium psychrotolerans sp. nov., a psychrotolerant bacterium isolated from soil in Heilongjiang Province, China.</title>
        <authorList>
            <person name="An P."/>
            <person name="Zhao D."/>
            <person name="Xiang H."/>
        </authorList>
    </citation>
    <scope>NUCLEOTIDE SEQUENCE [LARGE SCALE GENOMIC DNA]</scope>
    <source>
        <strain evidence="5 6">QXD-8</strain>
    </source>
</reference>
<keyword evidence="1" id="KW-0805">Transcription regulation</keyword>
<dbReference type="Proteomes" id="UP001235133">
    <property type="component" value="Unassembled WGS sequence"/>
</dbReference>
<evidence type="ECO:0000256" key="2">
    <source>
        <dbReference type="ARBA" id="ARBA00023125"/>
    </source>
</evidence>
<dbReference type="EMBL" id="JAVFWO010000001">
    <property type="protein sequence ID" value="MDQ7877070.1"/>
    <property type="molecule type" value="Genomic_DNA"/>
</dbReference>
<organism evidence="5 6">
    <name type="scientific">Microbacterium psychrotolerans</name>
    <dbReference type="NCBI Taxonomy" id="3068321"/>
    <lineage>
        <taxon>Bacteria</taxon>
        <taxon>Bacillati</taxon>
        <taxon>Actinomycetota</taxon>
        <taxon>Actinomycetes</taxon>
        <taxon>Micrococcales</taxon>
        <taxon>Microbacteriaceae</taxon>
        <taxon>Microbacterium</taxon>
    </lineage>
</organism>
<evidence type="ECO:0000313" key="5">
    <source>
        <dbReference type="EMBL" id="MDQ7877070.1"/>
    </source>
</evidence>
<dbReference type="RefSeq" id="WP_308866468.1">
    <property type="nucleotide sequence ID" value="NZ_JAVFWO010000001.1"/>
</dbReference>